<accession>A0ABX8TWD4</accession>
<dbReference type="Proteomes" id="UP000824681">
    <property type="component" value="Chromosome"/>
</dbReference>
<dbReference type="EMBL" id="CP068985">
    <property type="protein sequence ID" value="QYC39016.1"/>
    <property type="molecule type" value="Genomic_DNA"/>
</dbReference>
<evidence type="ECO:0000313" key="1">
    <source>
        <dbReference type="EMBL" id="QYC39016.1"/>
    </source>
</evidence>
<gene>
    <name evidence="1" type="ORF">Nocox_06945</name>
</gene>
<dbReference type="RefSeq" id="WP_157383488.1">
    <property type="nucleotide sequence ID" value="NZ_CP068985.1"/>
</dbReference>
<evidence type="ECO:0000313" key="2">
    <source>
        <dbReference type="Proteomes" id="UP000824681"/>
    </source>
</evidence>
<reference evidence="1 2" key="1">
    <citation type="journal article" date="2021" name="ACS Chem. Biol.">
        <title>Genomic-Led Discovery of a Novel Glycopeptide Antibiotic by Nonomuraea coxensis DSM 45129.</title>
        <authorList>
            <person name="Yushchuk O."/>
            <person name="Vior N.M."/>
            <person name="Andreo-Vidal A."/>
            <person name="Berini F."/>
            <person name="Ruckert C."/>
            <person name="Busche T."/>
            <person name="Binda E."/>
            <person name="Kalinowski J."/>
            <person name="Truman A.W."/>
            <person name="Marinelli F."/>
        </authorList>
    </citation>
    <scope>NUCLEOTIDE SEQUENCE [LARGE SCALE GENOMIC DNA]</scope>
    <source>
        <strain evidence="1 2">DSM 45129</strain>
    </source>
</reference>
<organism evidence="1 2">
    <name type="scientific">Nonomuraea coxensis DSM 45129</name>
    <dbReference type="NCBI Taxonomy" id="1122611"/>
    <lineage>
        <taxon>Bacteria</taxon>
        <taxon>Bacillati</taxon>
        <taxon>Actinomycetota</taxon>
        <taxon>Actinomycetes</taxon>
        <taxon>Streptosporangiales</taxon>
        <taxon>Streptosporangiaceae</taxon>
        <taxon>Nonomuraea</taxon>
    </lineage>
</organism>
<protein>
    <submittedName>
        <fullName evidence="1">Uncharacterized protein</fullName>
    </submittedName>
</protein>
<proteinExistence type="predicted"/>
<name>A0ABX8TWD4_9ACTN</name>
<keyword evidence="2" id="KW-1185">Reference proteome</keyword>
<sequence length="394" mass="43725">MSEEVDLLGNDSALGLLEYLEDADSPERDLRDILLAILNEDECVTSLAFEIGVAASAKIALEKDPRLDAGAASLRRITDDLPASEVNELRTLARDFLRYAMEPYSLRIGHNPLYGQWGSTPRWDAYRRELLKYFNVLTSPPLVAREGAGGEGNTLWDSGLDASVDDGIIQANLMRLPTLSTWSAVANDAYATHSVFSLPDRKAARNAVAYAASSLISGLLHDLPTFETTADRALAPRELSKLPRRFRSYYDVGFARRLLVCVISLTDMLHAPARVRARCVADQLIIILLKLKAERILDELSDTGDQLSASMGSVIDDVFDLREDAFDASLTYMSSSLWHLHRMLSFVPDVWDGTSPQDLPRPDTWFAPFPGEVVHPYLMLPESGEQNGEGVERR</sequence>